<dbReference type="AlphaFoldDB" id="S8EBA8"/>
<evidence type="ECO:0000313" key="3">
    <source>
        <dbReference type="Proteomes" id="UP000015241"/>
    </source>
</evidence>
<organism evidence="2 3">
    <name type="scientific">Fomitopsis schrenkii</name>
    <name type="common">Brown rot fungus</name>
    <dbReference type="NCBI Taxonomy" id="2126942"/>
    <lineage>
        <taxon>Eukaryota</taxon>
        <taxon>Fungi</taxon>
        <taxon>Dikarya</taxon>
        <taxon>Basidiomycota</taxon>
        <taxon>Agaricomycotina</taxon>
        <taxon>Agaricomycetes</taxon>
        <taxon>Polyporales</taxon>
        <taxon>Fomitopsis</taxon>
    </lineage>
</organism>
<dbReference type="PANTHER" id="PTHR11360">
    <property type="entry name" value="MONOCARBOXYLATE TRANSPORTER"/>
    <property type="match status" value="1"/>
</dbReference>
<feature type="transmembrane region" description="Helical" evidence="1">
    <location>
        <begin position="317"/>
        <end position="338"/>
    </location>
</feature>
<dbReference type="eggNOG" id="KOG2504">
    <property type="taxonomic scope" value="Eukaryota"/>
</dbReference>
<feature type="transmembrane region" description="Helical" evidence="1">
    <location>
        <begin position="287"/>
        <end position="311"/>
    </location>
</feature>
<keyword evidence="1" id="KW-0812">Transmembrane</keyword>
<keyword evidence="1" id="KW-1133">Transmembrane helix</keyword>
<feature type="transmembrane region" description="Helical" evidence="1">
    <location>
        <begin position="249"/>
        <end position="275"/>
    </location>
</feature>
<sequence>MTATPPIPVVSRSVASSLNLSLFSSFTFTCPVMSCGAPGPLTRGAYARRPHLRTLATSAASPIAIPHPPLTDRARRAQVFLAQAVGMGLGLGRTFLPSLSVVGHHFRTRCALAVSVAISGASAGASSSGSCSTGPLEDWDVGFPNAPGPSRRAVIGASGDGMGEARRGAGSCGTGVPMEHMRLYAVDHGATPRITTYSLAILNARSTLGRLVPTFAADRVGVYNMPVPMMVLRAALIFAMFGATDGPGVVLVGLVFGFASSAYISLIPSLLVQLCRNMGALGVKMSLAYTVVAASNLIGNPMAGALLSTSMGGPLTWWRAIVFTGCVAAAGSACMAVSRELTIRGRGRPGRKV</sequence>
<dbReference type="PANTHER" id="PTHR11360:SF319">
    <property type="entry name" value="MAJOR FACILITATOR SUPERFAMILY (MFS) PROFILE DOMAIN-CONTAINING PROTEIN"/>
    <property type="match status" value="1"/>
</dbReference>
<gene>
    <name evidence="2" type="ORF">FOMPIDRAFT_1015690</name>
</gene>
<dbReference type="InParanoid" id="S8EBA8"/>
<dbReference type="InterPro" id="IPR036259">
    <property type="entry name" value="MFS_trans_sf"/>
</dbReference>
<reference evidence="2 3" key="1">
    <citation type="journal article" date="2012" name="Science">
        <title>The Paleozoic origin of enzymatic lignin decomposition reconstructed from 31 fungal genomes.</title>
        <authorList>
            <person name="Floudas D."/>
            <person name="Binder M."/>
            <person name="Riley R."/>
            <person name="Barry K."/>
            <person name="Blanchette R.A."/>
            <person name="Henrissat B."/>
            <person name="Martinez A.T."/>
            <person name="Otillar R."/>
            <person name="Spatafora J.W."/>
            <person name="Yadav J.S."/>
            <person name="Aerts A."/>
            <person name="Benoit I."/>
            <person name="Boyd A."/>
            <person name="Carlson A."/>
            <person name="Copeland A."/>
            <person name="Coutinho P.M."/>
            <person name="de Vries R.P."/>
            <person name="Ferreira P."/>
            <person name="Findley K."/>
            <person name="Foster B."/>
            <person name="Gaskell J."/>
            <person name="Glotzer D."/>
            <person name="Gorecki P."/>
            <person name="Heitman J."/>
            <person name="Hesse C."/>
            <person name="Hori C."/>
            <person name="Igarashi K."/>
            <person name="Jurgens J.A."/>
            <person name="Kallen N."/>
            <person name="Kersten P."/>
            <person name="Kohler A."/>
            <person name="Kuees U."/>
            <person name="Kumar T.K.A."/>
            <person name="Kuo A."/>
            <person name="LaButti K."/>
            <person name="Larrondo L.F."/>
            <person name="Lindquist E."/>
            <person name="Ling A."/>
            <person name="Lombard V."/>
            <person name="Lucas S."/>
            <person name="Lundell T."/>
            <person name="Martin R."/>
            <person name="McLaughlin D.J."/>
            <person name="Morgenstern I."/>
            <person name="Morin E."/>
            <person name="Murat C."/>
            <person name="Nagy L.G."/>
            <person name="Nolan M."/>
            <person name="Ohm R.A."/>
            <person name="Patyshakuliyeva A."/>
            <person name="Rokas A."/>
            <person name="Ruiz-Duenas F.J."/>
            <person name="Sabat G."/>
            <person name="Salamov A."/>
            <person name="Samejima M."/>
            <person name="Schmutz J."/>
            <person name="Slot J.C."/>
            <person name="St John F."/>
            <person name="Stenlid J."/>
            <person name="Sun H."/>
            <person name="Sun S."/>
            <person name="Syed K."/>
            <person name="Tsang A."/>
            <person name="Wiebenga A."/>
            <person name="Young D."/>
            <person name="Pisabarro A."/>
            <person name="Eastwood D.C."/>
            <person name="Martin F."/>
            <person name="Cullen D."/>
            <person name="Grigoriev I.V."/>
            <person name="Hibbett D.S."/>
        </authorList>
    </citation>
    <scope>NUCLEOTIDE SEQUENCE</scope>
    <source>
        <strain evidence="3">FP-58527</strain>
    </source>
</reference>
<evidence type="ECO:0008006" key="4">
    <source>
        <dbReference type="Google" id="ProtNLM"/>
    </source>
</evidence>
<dbReference type="InterPro" id="IPR050327">
    <property type="entry name" value="Proton-linked_MCT"/>
</dbReference>
<feature type="transmembrane region" description="Helical" evidence="1">
    <location>
        <begin position="220"/>
        <end position="243"/>
    </location>
</feature>
<dbReference type="SUPFAM" id="SSF103473">
    <property type="entry name" value="MFS general substrate transporter"/>
    <property type="match status" value="1"/>
</dbReference>
<keyword evidence="1" id="KW-0472">Membrane</keyword>
<protein>
    <recommendedName>
        <fullName evidence="4">Major facilitator superfamily (MFS) profile domain-containing protein</fullName>
    </recommendedName>
</protein>
<evidence type="ECO:0000313" key="2">
    <source>
        <dbReference type="EMBL" id="EPT01908.1"/>
    </source>
</evidence>
<dbReference type="HOGENOM" id="CLU_785351_0_0_1"/>
<proteinExistence type="predicted"/>
<evidence type="ECO:0000256" key="1">
    <source>
        <dbReference type="SAM" id="Phobius"/>
    </source>
</evidence>
<keyword evidence="3" id="KW-1185">Reference proteome</keyword>
<dbReference type="EMBL" id="KE504139">
    <property type="protein sequence ID" value="EPT01908.1"/>
    <property type="molecule type" value="Genomic_DNA"/>
</dbReference>
<name>S8EBA8_FOMSC</name>
<dbReference type="OrthoDB" id="6499973at2759"/>
<accession>S8EBA8</accession>
<dbReference type="Proteomes" id="UP000015241">
    <property type="component" value="Unassembled WGS sequence"/>
</dbReference>